<proteinExistence type="predicted"/>
<feature type="signal peptide" evidence="1">
    <location>
        <begin position="1"/>
        <end position="30"/>
    </location>
</feature>
<keyword evidence="3" id="KW-1185">Reference proteome</keyword>
<accession>G8R0E7</accession>
<dbReference type="STRING" id="926562.Oweho_0592"/>
<dbReference type="HOGENOM" id="CLU_1883685_0_0_10"/>
<dbReference type="Proteomes" id="UP000005631">
    <property type="component" value="Chromosome"/>
</dbReference>
<name>G8R0E7_OWEHD</name>
<gene>
    <name evidence="2" type="ordered locus">Oweho_0592</name>
</gene>
<protein>
    <recommendedName>
        <fullName evidence="4">Carboxypeptidase regulatory-like domain-containing protein</fullName>
    </recommendedName>
</protein>
<evidence type="ECO:0000256" key="1">
    <source>
        <dbReference type="SAM" id="SignalP"/>
    </source>
</evidence>
<sequence>MNSNLFFKTVKKTSTMLCAVTLFLSTLAFGQVPDAINYQAAVRSTSGNVMANTNTMTVILTPLDASSKGVAVIEKTMNGFTVKELSNGTGSYSFDWEVKCVRKGYEEYKVIRDGEDCKASGNSELLKDISQKKAE</sequence>
<keyword evidence="1" id="KW-0732">Signal</keyword>
<evidence type="ECO:0000313" key="3">
    <source>
        <dbReference type="Proteomes" id="UP000005631"/>
    </source>
</evidence>
<evidence type="ECO:0000313" key="2">
    <source>
        <dbReference type="EMBL" id="AEV31607.1"/>
    </source>
</evidence>
<organism evidence="2 3">
    <name type="scientific">Owenweeksia hongkongensis (strain DSM 17368 / CIP 108786 / JCM 12287 / NRRL B-23963 / UST20020801)</name>
    <dbReference type="NCBI Taxonomy" id="926562"/>
    <lineage>
        <taxon>Bacteria</taxon>
        <taxon>Pseudomonadati</taxon>
        <taxon>Bacteroidota</taxon>
        <taxon>Flavobacteriia</taxon>
        <taxon>Flavobacteriales</taxon>
        <taxon>Owenweeksiaceae</taxon>
        <taxon>Owenweeksia</taxon>
    </lineage>
</organism>
<dbReference type="KEGG" id="oho:Oweho_0592"/>
<feature type="chain" id="PRO_5003514138" description="Carboxypeptidase regulatory-like domain-containing protein" evidence="1">
    <location>
        <begin position="31"/>
        <end position="135"/>
    </location>
</feature>
<dbReference type="RefSeq" id="WP_014200968.1">
    <property type="nucleotide sequence ID" value="NC_016599.1"/>
</dbReference>
<reference evidence="2 3" key="1">
    <citation type="journal article" date="2012" name="Stand. Genomic Sci.">
        <title>Genome sequence of the orange-pigmented seawater bacterium Owenweeksia hongkongensis type strain (UST20020801(T)).</title>
        <authorList>
            <person name="Riedel T."/>
            <person name="Held B."/>
            <person name="Nolan M."/>
            <person name="Lucas S."/>
            <person name="Lapidus A."/>
            <person name="Tice H."/>
            <person name="Del Rio T.G."/>
            <person name="Cheng J.F."/>
            <person name="Han C."/>
            <person name="Tapia R."/>
            <person name="Goodwin L.A."/>
            <person name="Pitluck S."/>
            <person name="Liolios K."/>
            <person name="Mavromatis K."/>
            <person name="Pagani I."/>
            <person name="Ivanova N."/>
            <person name="Mikhailova N."/>
            <person name="Pati A."/>
            <person name="Chen A."/>
            <person name="Palaniappan K."/>
            <person name="Rohde M."/>
            <person name="Tindall B.J."/>
            <person name="Detter J.C."/>
            <person name="Goker M."/>
            <person name="Woyke T."/>
            <person name="Bristow J."/>
            <person name="Eisen J.A."/>
            <person name="Markowitz V."/>
            <person name="Hugenholtz P."/>
            <person name="Klenk H.P."/>
            <person name="Kyrpides N.C."/>
        </authorList>
    </citation>
    <scope>NUCLEOTIDE SEQUENCE</scope>
    <source>
        <strain evidence="3">DSM 17368 / JCM 12287 / NRRL B-23963</strain>
    </source>
</reference>
<evidence type="ECO:0008006" key="4">
    <source>
        <dbReference type="Google" id="ProtNLM"/>
    </source>
</evidence>
<dbReference type="AlphaFoldDB" id="G8R0E7"/>
<dbReference type="OrthoDB" id="1430919at2"/>
<dbReference type="EMBL" id="CP003156">
    <property type="protein sequence ID" value="AEV31607.1"/>
    <property type="molecule type" value="Genomic_DNA"/>
</dbReference>